<evidence type="ECO:0000313" key="1">
    <source>
        <dbReference type="EMBL" id="VFQ89853.1"/>
    </source>
</evidence>
<organism evidence="1 2">
    <name type="scientific">Cuscuta campestris</name>
    <dbReference type="NCBI Taxonomy" id="132261"/>
    <lineage>
        <taxon>Eukaryota</taxon>
        <taxon>Viridiplantae</taxon>
        <taxon>Streptophyta</taxon>
        <taxon>Embryophyta</taxon>
        <taxon>Tracheophyta</taxon>
        <taxon>Spermatophyta</taxon>
        <taxon>Magnoliopsida</taxon>
        <taxon>eudicotyledons</taxon>
        <taxon>Gunneridae</taxon>
        <taxon>Pentapetalae</taxon>
        <taxon>asterids</taxon>
        <taxon>lamiids</taxon>
        <taxon>Solanales</taxon>
        <taxon>Convolvulaceae</taxon>
        <taxon>Cuscuteae</taxon>
        <taxon>Cuscuta</taxon>
        <taxon>Cuscuta subgen. Grammica</taxon>
        <taxon>Cuscuta sect. Cleistogrammica</taxon>
    </lineage>
</organism>
<reference evidence="1 2" key="1">
    <citation type="submission" date="2018-04" db="EMBL/GenBank/DDBJ databases">
        <authorList>
            <person name="Vogel A."/>
        </authorList>
    </citation>
    <scope>NUCLEOTIDE SEQUENCE [LARGE SCALE GENOMIC DNA]</scope>
</reference>
<name>A0A484MLM0_9ASTE</name>
<gene>
    <name evidence="1" type="ORF">CCAM_LOCUS31629</name>
</gene>
<protein>
    <submittedName>
        <fullName evidence="1">Uncharacterized protein</fullName>
    </submittedName>
</protein>
<sequence length="161" mass="19000">MKKNPAKPKIIFKRAKQYVEEYKKQVRLRFITQLLPLLRSELNCYHQQLNSQLNCYLYYGPNVTTNRYDYATVKLGTQLLPLLQSELNCYHQQALPEHVHGCFPDNTVVTLHFNRWPHTFEVKVQACSHDNMFFRESSCGVRQIRGEKEGTKRSTIPYFSV</sequence>
<evidence type="ECO:0000313" key="2">
    <source>
        <dbReference type="Proteomes" id="UP000595140"/>
    </source>
</evidence>
<accession>A0A484MLM0</accession>
<dbReference type="Proteomes" id="UP000595140">
    <property type="component" value="Unassembled WGS sequence"/>
</dbReference>
<keyword evidence="2" id="KW-1185">Reference proteome</keyword>
<proteinExistence type="predicted"/>
<dbReference type="EMBL" id="OOIL02003913">
    <property type="protein sequence ID" value="VFQ89853.1"/>
    <property type="molecule type" value="Genomic_DNA"/>
</dbReference>
<dbReference type="AlphaFoldDB" id="A0A484MLM0"/>